<proteinExistence type="predicted"/>
<dbReference type="Pfam" id="PF14616">
    <property type="entry name" value="Rua1_C"/>
    <property type="match status" value="1"/>
</dbReference>
<feature type="region of interest" description="Disordered" evidence="1">
    <location>
        <begin position="368"/>
        <end position="406"/>
    </location>
</feature>
<evidence type="ECO:0000259" key="2">
    <source>
        <dbReference type="Pfam" id="PF14616"/>
    </source>
</evidence>
<feature type="domain" description="Transcription regulator Rua1 C-terminal" evidence="2">
    <location>
        <begin position="532"/>
        <end position="650"/>
    </location>
</feature>
<dbReference type="InterPro" id="IPR028012">
    <property type="entry name" value="Rua1_C"/>
</dbReference>
<dbReference type="OrthoDB" id="4096316at2759"/>
<organism evidence="3 4">
    <name type="scientific">Sungouiella intermedia</name>
    <dbReference type="NCBI Taxonomy" id="45354"/>
    <lineage>
        <taxon>Eukaryota</taxon>
        <taxon>Fungi</taxon>
        <taxon>Dikarya</taxon>
        <taxon>Ascomycota</taxon>
        <taxon>Saccharomycotina</taxon>
        <taxon>Pichiomycetes</taxon>
        <taxon>Metschnikowiaceae</taxon>
        <taxon>Sungouiella</taxon>
    </lineage>
</organism>
<evidence type="ECO:0000313" key="3">
    <source>
        <dbReference type="EMBL" id="SGZ56804.1"/>
    </source>
</evidence>
<dbReference type="AlphaFoldDB" id="A0A1L0DJT3"/>
<protein>
    <submittedName>
        <fullName evidence="3">CIC11C00000004043</fullName>
    </submittedName>
</protein>
<keyword evidence="4" id="KW-1185">Reference proteome</keyword>
<evidence type="ECO:0000256" key="1">
    <source>
        <dbReference type="SAM" id="MobiDB-lite"/>
    </source>
</evidence>
<gene>
    <name evidence="3" type="ORF">SAMEA4029010_CIC11G00000004043</name>
</gene>
<feature type="compositionally biased region" description="Polar residues" evidence="1">
    <location>
        <begin position="372"/>
        <end position="401"/>
    </location>
</feature>
<accession>A0A1L0DJT3</accession>
<dbReference type="EMBL" id="LT635761">
    <property type="protein sequence ID" value="SGZ56804.1"/>
    <property type="molecule type" value="Genomic_DNA"/>
</dbReference>
<reference evidence="3 4" key="1">
    <citation type="submission" date="2016-10" db="EMBL/GenBank/DDBJ databases">
        <authorList>
            <person name="de Groot N.N."/>
        </authorList>
    </citation>
    <scope>NUCLEOTIDE SEQUENCE [LARGE SCALE GENOMIC DNA]</scope>
    <source>
        <strain evidence="3 4">CBS 141442</strain>
    </source>
</reference>
<sequence length="673" mass="76101">MANHQLPVNDQYEKMFPNGQGKMTRVLDFSQEEMDQFFQLTGIFSSLPFAVEPIEGTGHITNSTVEEHPGDDWKLKSPIASTSGGESLPEYLKPVSLETLPGINSLASEFQYHDTVNYVRGTTQDFVSQDANIQEFNTHGMNTNKFTLFNSSDTTLYSANISLSQVHLSEEVDLLGLSPDLPGLQTPRFSQPFSYANKMFLEPREQQVPGYDLKGFNLGTLTKERESEVPLSKVACYGNNLQTSDIKSHDIQLQTQTRYSQVPEISILDSSRDLRNESDIVIGDDSGQWDWSLRSKLPPISDNFNGTTMFHEHTGLPISRILPPLEAHSVHGHQSEVAQSIEFSEHQTDSSSIHFNQIERITGIHDERYQESENAQETYSTTSEGLPSLESQISQQMTTSTRKGDKLAKPIHSKFQSHSFVTLSMSSVQCLGVILEYHGYKGKIYKTVINMNIANVASVPHDPQERKKLAACIFNACCTPKAIVEGQTPNGPPGMSFSVVSGALQRQIYFREIDELTDSVSFITYERLPKFDINNPYEPQYYRYELSQDGKQIPESKCGLCAFCPLVKFKPFKNSSYLSHLTLEHGVFANGFLIPEALYYGDYQFIRSRQDRKFRKAVQCPACLEVVELSCWKNKSNPLLSYFRHFKKKHQKLVRSFVRSTIDPVEVRNKSFG</sequence>
<evidence type="ECO:0000313" key="4">
    <source>
        <dbReference type="Proteomes" id="UP000182334"/>
    </source>
</evidence>
<name>A0A1L0DJT3_9ASCO</name>
<dbReference type="Proteomes" id="UP000182334">
    <property type="component" value="Chromosome VI"/>
</dbReference>